<dbReference type="InterPro" id="IPR020288">
    <property type="entry name" value="Sheath_initiator"/>
</dbReference>
<proteinExistence type="predicted"/>
<keyword evidence="2" id="KW-1185">Reference proteome</keyword>
<evidence type="ECO:0008006" key="3">
    <source>
        <dbReference type="Google" id="ProtNLM"/>
    </source>
</evidence>
<protein>
    <recommendedName>
        <fullName evidence="3">DUF2634 domain-containing protein</fullName>
    </recommendedName>
</protein>
<dbReference type="EMBL" id="JAFBEC010000008">
    <property type="protein sequence ID" value="MBM7633823.1"/>
    <property type="molecule type" value="Genomic_DNA"/>
</dbReference>
<name>A0ABS2PG73_9BACL</name>
<comment type="caution">
    <text evidence="1">The sequence shown here is derived from an EMBL/GenBank/DDBJ whole genome shotgun (WGS) entry which is preliminary data.</text>
</comment>
<dbReference type="Proteomes" id="UP000741863">
    <property type="component" value="Unassembled WGS sequence"/>
</dbReference>
<reference evidence="1 2" key="1">
    <citation type="submission" date="2021-01" db="EMBL/GenBank/DDBJ databases">
        <title>Genomic Encyclopedia of Type Strains, Phase IV (KMG-IV): sequencing the most valuable type-strain genomes for metagenomic binning, comparative biology and taxonomic classification.</title>
        <authorList>
            <person name="Goeker M."/>
        </authorList>
    </citation>
    <scope>NUCLEOTIDE SEQUENCE [LARGE SCALE GENOMIC DNA]</scope>
    <source>
        <strain evidence="1 2">DSM 25540</strain>
    </source>
</reference>
<evidence type="ECO:0000313" key="1">
    <source>
        <dbReference type="EMBL" id="MBM7633823.1"/>
    </source>
</evidence>
<dbReference type="Pfam" id="PF10934">
    <property type="entry name" value="Sheath_initiator"/>
    <property type="match status" value="1"/>
</dbReference>
<sequence>MLYPTWEVPESVEFDMLEDQGDGVIALGDTPLIDTKSMKLHVNPLGRPILVSELEAFAQWIYNALKTERGKYLAYSSSFGIELSDLTEEMDRDVIASEVKRRAKELILRDNRAISIREEATEVQGDELFVSFIIETIYGELSMNRIRIGGD</sequence>
<dbReference type="SUPFAM" id="SSF160719">
    <property type="entry name" value="gpW/gp25-like"/>
    <property type="match status" value="1"/>
</dbReference>
<organism evidence="1 2">
    <name type="scientific">Geomicrobium sediminis</name>
    <dbReference type="NCBI Taxonomy" id="1347788"/>
    <lineage>
        <taxon>Bacteria</taxon>
        <taxon>Bacillati</taxon>
        <taxon>Bacillota</taxon>
        <taxon>Bacilli</taxon>
        <taxon>Bacillales</taxon>
        <taxon>Geomicrobium</taxon>
    </lineage>
</organism>
<dbReference type="RefSeq" id="WP_204698540.1">
    <property type="nucleotide sequence ID" value="NZ_JAFBEC010000008.1"/>
</dbReference>
<gene>
    <name evidence="1" type="ORF">JOD17_002919</name>
</gene>
<evidence type="ECO:0000313" key="2">
    <source>
        <dbReference type="Proteomes" id="UP000741863"/>
    </source>
</evidence>
<accession>A0ABS2PG73</accession>